<accession>A0AAD8RJ58</accession>
<dbReference type="Pfam" id="PF00240">
    <property type="entry name" value="ubiquitin"/>
    <property type="match status" value="1"/>
</dbReference>
<dbReference type="EMBL" id="JAUUTY010000005">
    <property type="protein sequence ID" value="KAK1626123.1"/>
    <property type="molecule type" value="Genomic_DNA"/>
</dbReference>
<evidence type="ECO:0000313" key="3">
    <source>
        <dbReference type="Proteomes" id="UP001231189"/>
    </source>
</evidence>
<dbReference type="PRINTS" id="PR00348">
    <property type="entry name" value="UBIQUITIN"/>
</dbReference>
<dbReference type="SUPFAM" id="SSF54236">
    <property type="entry name" value="Ubiquitin-like"/>
    <property type="match status" value="1"/>
</dbReference>
<dbReference type="Proteomes" id="UP001231189">
    <property type="component" value="Unassembled WGS sequence"/>
</dbReference>
<organism evidence="2 3">
    <name type="scientific">Lolium multiflorum</name>
    <name type="common">Italian ryegrass</name>
    <name type="synonym">Lolium perenne subsp. multiflorum</name>
    <dbReference type="NCBI Taxonomy" id="4521"/>
    <lineage>
        <taxon>Eukaryota</taxon>
        <taxon>Viridiplantae</taxon>
        <taxon>Streptophyta</taxon>
        <taxon>Embryophyta</taxon>
        <taxon>Tracheophyta</taxon>
        <taxon>Spermatophyta</taxon>
        <taxon>Magnoliopsida</taxon>
        <taxon>Liliopsida</taxon>
        <taxon>Poales</taxon>
        <taxon>Poaceae</taxon>
        <taxon>BOP clade</taxon>
        <taxon>Pooideae</taxon>
        <taxon>Poodae</taxon>
        <taxon>Poeae</taxon>
        <taxon>Poeae Chloroplast Group 2 (Poeae type)</taxon>
        <taxon>Loliodinae</taxon>
        <taxon>Loliinae</taxon>
        <taxon>Lolium</taxon>
    </lineage>
</organism>
<dbReference type="Gene3D" id="3.10.20.90">
    <property type="entry name" value="Phosphatidylinositol 3-kinase Catalytic Subunit, Chain A, domain 1"/>
    <property type="match status" value="1"/>
</dbReference>
<keyword evidence="3" id="KW-1185">Reference proteome</keyword>
<sequence length="125" mass="13013">MVAANQAAETIRIYLRPLYRDATLSLDVEGSDTIESVKSKIQSMEGILPEHERLISCGKNLANGGPLCAGPTWSLGVSVARSAPSASVAPVARDARGAPVARGVSFGRLLVGCLVARLAARRCGP</sequence>
<dbReference type="InterPro" id="IPR029071">
    <property type="entry name" value="Ubiquitin-like_domsf"/>
</dbReference>
<dbReference type="AlphaFoldDB" id="A0AAD8RJ58"/>
<evidence type="ECO:0000259" key="1">
    <source>
        <dbReference type="PROSITE" id="PS50053"/>
    </source>
</evidence>
<dbReference type="InterPro" id="IPR019956">
    <property type="entry name" value="Ubiquitin_dom"/>
</dbReference>
<feature type="domain" description="Ubiquitin-like" evidence="1">
    <location>
        <begin position="11"/>
        <end position="67"/>
    </location>
</feature>
<gene>
    <name evidence="2" type="ORF">QYE76_000438</name>
</gene>
<name>A0AAD8RJ58_LOLMU</name>
<comment type="caution">
    <text evidence="2">The sequence shown here is derived from an EMBL/GenBank/DDBJ whole genome shotgun (WGS) entry which is preliminary data.</text>
</comment>
<protein>
    <recommendedName>
        <fullName evidence="1">Ubiquitin-like domain-containing protein</fullName>
    </recommendedName>
</protein>
<reference evidence="2" key="1">
    <citation type="submission" date="2023-07" db="EMBL/GenBank/DDBJ databases">
        <title>A chromosome-level genome assembly of Lolium multiflorum.</title>
        <authorList>
            <person name="Chen Y."/>
            <person name="Copetti D."/>
            <person name="Kolliker R."/>
            <person name="Studer B."/>
        </authorList>
    </citation>
    <scope>NUCLEOTIDE SEQUENCE</scope>
    <source>
        <strain evidence="2">02402/16</strain>
        <tissue evidence="2">Leaf</tissue>
    </source>
</reference>
<evidence type="ECO:0000313" key="2">
    <source>
        <dbReference type="EMBL" id="KAK1626123.1"/>
    </source>
</evidence>
<proteinExistence type="predicted"/>
<dbReference type="InterPro" id="IPR000626">
    <property type="entry name" value="Ubiquitin-like_dom"/>
</dbReference>
<dbReference type="PROSITE" id="PS50053">
    <property type="entry name" value="UBIQUITIN_2"/>
    <property type="match status" value="1"/>
</dbReference>